<dbReference type="InterPro" id="IPR055334">
    <property type="entry name" value="PEX8-like"/>
</dbReference>
<evidence type="ECO:0000313" key="1">
    <source>
        <dbReference type="EMBL" id="RCK57357.1"/>
    </source>
</evidence>
<dbReference type="Proteomes" id="UP000253472">
    <property type="component" value="Unassembled WGS sequence"/>
</dbReference>
<dbReference type="AlphaFoldDB" id="A0A367XUR2"/>
<accession>A0A367XUR2</accession>
<proteinExistence type="predicted"/>
<gene>
    <name evidence="1" type="primary">PEX8_1</name>
    <name evidence="1" type="ORF">Cantr_06546</name>
</gene>
<dbReference type="PANTHER" id="PTHR39214">
    <property type="entry name" value="MICROBODY (PEROXISOME) BIOGENESIS PROTEIN PEROXIN 8 (EUROFUNG)"/>
    <property type="match status" value="1"/>
</dbReference>
<dbReference type="OrthoDB" id="2357318at2759"/>
<keyword evidence="2" id="KW-1185">Reference proteome</keyword>
<dbReference type="EMBL" id="QLNQ01000028">
    <property type="protein sequence ID" value="RCK57357.1"/>
    <property type="molecule type" value="Genomic_DNA"/>
</dbReference>
<dbReference type="PANTHER" id="PTHR39214:SF1">
    <property type="entry name" value="MICROBODY (PEROXISOME) BIOGENESIS PROTEIN PEROXIN 8 (EUROFUNG)"/>
    <property type="match status" value="1"/>
</dbReference>
<name>A0A367XUR2_9ASCO</name>
<evidence type="ECO:0000313" key="2">
    <source>
        <dbReference type="Proteomes" id="UP000253472"/>
    </source>
</evidence>
<organism evidence="1 2">
    <name type="scientific">Candida viswanathii</name>
    <dbReference type="NCBI Taxonomy" id="5486"/>
    <lineage>
        <taxon>Eukaryota</taxon>
        <taxon>Fungi</taxon>
        <taxon>Dikarya</taxon>
        <taxon>Ascomycota</taxon>
        <taxon>Saccharomycotina</taxon>
        <taxon>Pichiomycetes</taxon>
        <taxon>Debaryomycetaceae</taxon>
        <taxon>Candida/Lodderomyces clade</taxon>
        <taxon>Candida</taxon>
    </lineage>
</organism>
<dbReference type="STRING" id="5486.A0A367XUR2"/>
<reference evidence="1 2" key="1">
    <citation type="submission" date="2018-06" db="EMBL/GenBank/DDBJ databases">
        <title>Whole genome sequencing of Candida tropicalis (genome annotated by CSBL at Korea University).</title>
        <authorList>
            <person name="Ahn J."/>
        </authorList>
    </citation>
    <scope>NUCLEOTIDE SEQUENCE [LARGE SCALE GENOMIC DNA]</scope>
    <source>
        <strain evidence="1 2">ATCC 20962</strain>
    </source>
</reference>
<comment type="caution">
    <text evidence="1">The sequence shown here is derived from an EMBL/GenBank/DDBJ whole genome shotgun (WGS) entry which is preliminary data.</text>
</comment>
<sequence length="660" mass="76216">MSDLYHKLGPQGRALLAQNGGLSSVPSYSPTMTASTSTATASPQELDYLINELRNPNPDTTVNKVLGYLFNYVPYIKHEQNLRLVIASFLNTPVCFNAGNLPSFEENYLIIEVFKLIFDKKLKISMPTLPIKTFYSILLKELKHFQAFNPSQNSWKVLPVLCGVFLSNELRNELYSEVNFVAYKWFFDDWDKNASDLFGRALNFSIAETFPNNINYLSLISFALVYKKGENVVEKYTRKVASSLIITRLMEMMFLDPNVSTLVYQKFFLIDPSTPEIEKVVYDEIMGKPVMKHLNKLSFLLDAYFTTLGFDKPDEVLVRDSLVRITHFNKTLNHTTNKSAFNVFNGSRQPHPLVKNFWFFMKSLLFSEILVFQGILTRFITANSKFGSSFFWFGGRSELSRIEYEYKDIALELIPNLYFINFILLSIGQGGFDNYNFVYHLTLELALTTGIRFEKNTMYLIGNYQEINLHPDVLNKNYIDTSKVIFVLGLWENYLQLSHRQPRFCQEVYNVAIGLVDDKKYDNDELLEAAHSVLLFYFANSGTINIDDVLQYVELLLLQYPQRLSENQLNIAIETLGKKILSSPDHPAGERFMTLLIAKKCYIPLIQLIPYIPIDKFLPWVNRIHDLIGAGDTEEDKMFWKVLTERLDPNRTELALSSFY</sequence>
<protein>
    <submittedName>
        <fullName evidence="1">Peroxisomal biogenesis factor 8</fullName>
    </submittedName>
</protein>